<reference evidence="2 3" key="1">
    <citation type="submission" date="2018-06" db="EMBL/GenBank/DDBJ databases">
        <title>A transcriptomic atlas of mushroom development highlights an independent origin of complex multicellularity.</title>
        <authorList>
            <consortium name="DOE Joint Genome Institute"/>
            <person name="Krizsan K."/>
            <person name="Almasi E."/>
            <person name="Merenyi Z."/>
            <person name="Sahu N."/>
            <person name="Viragh M."/>
            <person name="Koszo T."/>
            <person name="Mondo S."/>
            <person name="Kiss B."/>
            <person name="Balint B."/>
            <person name="Kues U."/>
            <person name="Barry K."/>
            <person name="Hegedus J.C."/>
            <person name="Henrissat B."/>
            <person name="Johnson J."/>
            <person name="Lipzen A."/>
            <person name="Ohm R."/>
            <person name="Nagy I."/>
            <person name="Pangilinan J."/>
            <person name="Yan J."/>
            <person name="Xiong Y."/>
            <person name="Grigoriev I.V."/>
            <person name="Hibbett D.S."/>
            <person name="Nagy L.G."/>
        </authorList>
    </citation>
    <scope>NUCLEOTIDE SEQUENCE [LARGE SCALE GENOMIC DNA]</scope>
    <source>
        <strain evidence="2 3">SZMC22713</strain>
    </source>
</reference>
<dbReference type="STRING" id="50990.A0A4R5XEL1"/>
<dbReference type="PANTHER" id="PTHR13593">
    <property type="match status" value="1"/>
</dbReference>
<organism evidence="2 3">
    <name type="scientific">Rickenella mellea</name>
    <dbReference type="NCBI Taxonomy" id="50990"/>
    <lineage>
        <taxon>Eukaryota</taxon>
        <taxon>Fungi</taxon>
        <taxon>Dikarya</taxon>
        <taxon>Basidiomycota</taxon>
        <taxon>Agaricomycotina</taxon>
        <taxon>Agaricomycetes</taxon>
        <taxon>Hymenochaetales</taxon>
        <taxon>Rickenellaceae</taxon>
        <taxon>Rickenella</taxon>
    </lineage>
</organism>
<dbReference type="OrthoDB" id="7984201at2759"/>
<keyword evidence="3" id="KW-1185">Reference proteome</keyword>
<dbReference type="AlphaFoldDB" id="A0A4R5XEL1"/>
<dbReference type="Pfam" id="PF26146">
    <property type="entry name" value="PI-PLC_X"/>
    <property type="match status" value="1"/>
</dbReference>
<evidence type="ECO:0000313" key="2">
    <source>
        <dbReference type="EMBL" id="TDL29182.1"/>
    </source>
</evidence>
<evidence type="ECO:0000256" key="1">
    <source>
        <dbReference type="SAM" id="SignalP"/>
    </source>
</evidence>
<feature type="signal peptide" evidence="1">
    <location>
        <begin position="1"/>
        <end position="18"/>
    </location>
</feature>
<feature type="chain" id="PRO_5020607611" evidence="1">
    <location>
        <begin position="19"/>
        <end position="304"/>
    </location>
</feature>
<proteinExistence type="predicted"/>
<evidence type="ECO:0000313" key="3">
    <source>
        <dbReference type="Proteomes" id="UP000294933"/>
    </source>
</evidence>
<accession>A0A4R5XEL1</accession>
<dbReference type="SUPFAM" id="SSF51695">
    <property type="entry name" value="PLC-like phosphodiesterases"/>
    <property type="match status" value="1"/>
</dbReference>
<dbReference type="InterPro" id="IPR017946">
    <property type="entry name" value="PLC-like_Pdiesterase_TIM-brl"/>
</dbReference>
<gene>
    <name evidence="2" type="ORF">BD410DRAFT_7742</name>
</gene>
<dbReference type="Gene3D" id="3.20.20.190">
    <property type="entry name" value="Phosphatidylinositol (PI) phosphodiesterase"/>
    <property type="match status" value="1"/>
</dbReference>
<dbReference type="GO" id="GO:0008081">
    <property type="term" value="F:phosphoric diester hydrolase activity"/>
    <property type="evidence" value="ECO:0007669"/>
    <property type="project" value="InterPro"/>
</dbReference>
<protein>
    <submittedName>
        <fullName evidence="2">PLC-like phosphodiesterase</fullName>
    </submittedName>
</protein>
<dbReference type="GO" id="GO:0006629">
    <property type="term" value="P:lipid metabolic process"/>
    <property type="evidence" value="ECO:0007669"/>
    <property type="project" value="InterPro"/>
</dbReference>
<keyword evidence="1" id="KW-0732">Signal</keyword>
<sequence>MRVILGLFLSTFVAVARSAVIETKRATVCNGRAELCNRSYGNITFIGSHDSYAFSSDPIILSRDQNVDVTKQLNLGVRLLQAQAHMNNNALHFCHTNCVLFDGGTVQNYLINVKAWLDANPTEVLTFIFTNPDGVSVPNVWAPAFVNSGIAPLAYIPPNNRMKQSDWPTMGQLLDSGKRVIVFLDHGADGSVPYILPEFPMIWETPFSVTNKAFPCSVDRIAGPLATTDHMYMINHSLNVNVFGIILSDPADASKTNSVTSILANAYGCTQFSAGRAPNFVLLDWVDVGQAYHAADILNGFATT</sequence>
<dbReference type="PANTHER" id="PTHR13593:SF140">
    <property type="entry name" value="PLC-LIKE PHOSPHODIESTERASE"/>
    <property type="match status" value="1"/>
</dbReference>
<dbReference type="Proteomes" id="UP000294933">
    <property type="component" value="Unassembled WGS sequence"/>
</dbReference>
<dbReference type="VEuPathDB" id="FungiDB:BD410DRAFT_7742"/>
<dbReference type="EMBL" id="ML170156">
    <property type="protein sequence ID" value="TDL29182.1"/>
    <property type="molecule type" value="Genomic_DNA"/>
</dbReference>
<name>A0A4R5XEL1_9AGAM</name>
<dbReference type="InterPro" id="IPR051057">
    <property type="entry name" value="PI-PLC_domain"/>
</dbReference>